<keyword evidence="9" id="KW-0472">Membrane</keyword>
<dbReference type="Gene3D" id="1.20.5.1930">
    <property type="match status" value="1"/>
</dbReference>
<dbReference type="AlphaFoldDB" id="A0A7G1P840"/>
<dbReference type="GO" id="GO:0046983">
    <property type="term" value="F:protein dimerization activity"/>
    <property type="evidence" value="ECO:0007669"/>
    <property type="project" value="InterPro"/>
</dbReference>
<sequence>MTERILAADTLDGGTDRPPPARFAYDWHTWKEITHLLVNLPTSIIGFTYVVTVLFVGAGLTLTVIGLPVLALGLMGARQLGKVERVRARALLGVRVDEPSRLPFRRRGGFFAALWMGLKDPVGWRATLYELIRLPWSIVTFTVTLTSLFVLWPVLPFIARGLANADRAMVRALLSPSDGLERRIAELESDRGVVVDTAAADLRRIERDLHDGAQARLVALAMGLGLAKEKLLEGQADDTVAAMVDEAHGEVKLALQELRDLARGIHPAVLTDRGLDAALSSVASRCTVPVKVTAELPSRPAAAIEGSAYFTVSELLQNVSKHSGARSASVDVWRSDNRLLIQVWDDGRGGASLDGGTGMAGLADRLGAVDGLFVIDSPVGGPTTITAELPWRDRDLTDASGAKR</sequence>
<keyword evidence="9" id="KW-1133">Transmembrane helix</keyword>
<keyword evidence="13" id="KW-1185">Reference proteome</keyword>
<dbReference type="Pfam" id="PF13796">
    <property type="entry name" value="Sensor"/>
    <property type="match status" value="1"/>
</dbReference>
<dbReference type="InterPro" id="IPR036890">
    <property type="entry name" value="HATPase_C_sf"/>
</dbReference>
<protein>
    <recommendedName>
        <fullName evidence="2">histidine kinase</fullName>
        <ecNumber evidence="2">2.7.13.3</ecNumber>
    </recommendedName>
</protein>
<dbReference type="EMBL" id="AP023440">
    <property type="protein sequence ID" value="BCL30014.1"/>
    <property type="molecule type" value="Genomic_DNA"/>
</dbReference>
<name>A0A7G1P840_9ACTN</name>
<keyword evidence="8" id="KW-0902">Two-component regulatory system</keyword>
<keyword evidence="5" id="KW-0547">Nucleotide-binding</keyword>
<dbReference type="KEGG" id="sgm:GCM10017557_48730"/>
<accession>A0A7G1P840</accession>
<evidence type="ECO:0000313" key="13">
    <source>
        <dbReference type="Proteomes" id="UP000516444"/>
    </source>
</evidence>
<dbReference type="SUPFAM" id="SSF55874">
    <property type="entry name" value="ATPase domain of HSP90 chaperone/DNA topoisomerase II/histidine kinase"/>
    <property type="match status" value="1"/>
</dbReference>
<dbReference type="Proteomes" id="UP000516444">
    <property type="component" value="Chromosome"/>
</dbReference>
<keyword evidence="4" id="KW-0808">Transferase</keyword>
<evidence type="ECO:0000256" key="3">
    <source>
        <dbReference type="ARBA" id="ARBA00022553"/>
    </source>
</evidence>
<evidence type="ECO:0000256" key="7">
    <source>
        <dbReference type="ARBA" id="ARBA00022840"/>
    </source>
</evidence>
<dbReference type="GO" id="GO:0000155">
    <property type="term" value="F:phosphorelay sensor kinase activity"/>
    <property type="evidence" value="ECO:0007669"/>
    <property type="project" value="InterPro"/>
</dbReference>
<dbReference type="GO" id="GO:0005524">
    <property type="term" value="F:ATP binding"/>
    <property type="evidence" value="ECO:0007669"/>
    <property type="project" value="UniProtKB-KW"/>
</dbReference>
<dbReference type="EC" id="2.7.13.3" evidence="2"/>
<keyword evidence="6 12" id="KW-0418">Kinase</keyword>
<evidence type="ECO:0000256" key="8">
    <source>
        <dbReference type="ARBA" id="ARBA00023012"/>
    </source>
</evidence>
<dbReference type="InterPro" id="IPR025828">
    <property type="entry name" value="Put_sensor_dom"/>
</dbReference>
<evidence type="ECO:0000256" key="9">
    <source>
        <dbReference type="SAM" id="Phobius"/>
    </source>
</evidence>
<organism evidence="12 13">
    <name type="scientific">Streptomyces aurantiacus</name>
    <dbReference type="NCBI Taxonomy" id="47760"/>
    <lineage>
        <taxon>Bacteria</taxon>
        <taxon>Bacillati</taxon>
        <taxon>Actinomycetota</taxon>
        <taxon>Actinomycetes</taxon>
        <taxon>Kitasatosporales</taxon>
        <taxon>Streptomycetaceae</taxon>
        <taxon>Streptomyces</taxon>
        <taxon>Streptomyces aurantiacus group</taxon>
    </lineage>
</organism>
<evidence type="ECO:0000259" key="11">
    <source>
        <dbReference type="Pfam" id="PF13796"/>
    </source>
</evidence>
<dbReference type="InterPro" id="IPR050482">
    <property type="entry name" value="Sensor_HK_TwoCompSys"/>
</dbReference>
<proteinExistence type="predicted"/>
<dbReference type="PANTHER" id="PTHR24421">
    <property type="entry name" value="NITRATE/NITRITE SENSOR PROTEIN NARX-RELATED"/>
    <property type="match status" value="1"/>
</dbReference>
<keyword evidence="3" id="KW-0597">Phosphoprotein</keyword>
<keyword evidence="7" id="KW-0067">ATP-binding</keyword>
<evidence type="ECO:0000313" key="12">
    <source>
        <dbReference type="EMBL" id="BCL30014.1"/>
    </source>
</evidence>
<dbReference type="Pfam" id="PF07730">
    <property type="entry name" value="HisKA_3"/>
    <property type="match status" value="1"/>
</dbReference>
<dbReference type="InterPro" id="IPR011712">
    <property type="entry name" value="Sig_transdc_His_kin_sub3_dim/P"/>
</dbReference>
<feature type="transmembrane region" description="Helical" evidence="9">
    <location>
        <begin position="134"/>
        <end position="155"/>
    </location>
</feature>
<keyword evidence="9" id="KW-0812">Transmembrane</keyword>
<evidence type="ECO:0000256" key="1">
    <source>
        <dbReference type="ARBA" id="ARBA00000085"/>
    </source>
</evidence>
<evidence type="ECO:0000256" key="2">
    <source>
        <dbReference type="ARBA" id="ARBA00012438"/>
    </source>
</evidence>
<dbReference type="CDD" id="cd16917">
    <property type="entry name" value="HATPase_UhpB-NarQ-NarX-like"/>
    <property type="match status" value="1"/>
</dbReference>
<evidence type="ECO:0000259" key="10">
    <source>
        <dbReference type="Pfam" id="PF07730"/>
    </source>
</evidence>
<gene>
    <name evidence="12" type="ORF">GCM10017557_48730</name>
</gene>
<dbReference type="RefSeq" id="WP_190852037.1">
    <property type="nucleotide sequence ID" value="NZ_AP023440.1"/>
</dbReference>
<feature type="domain" description="Putative sensor" evidence="11">
    <location>
        <begin position="35"/>
        <end position="152"/>
    </location>
</feature>
<feature type="domain" description="Signal transduction histidine kinase subgroup 3 dimerisation and phosphoacceptor" evidence="10">
    <location>
        <begin position="203"/>
        <end position="270"/>
    </location>
</feature>
<reference evidence="12 13" key="1">
    <citation type="journal article" date="2014" name="Int. J. Syst. Evol. Microbiol.">
        <title>Complete genome sequence of Corynebacterium casei LMG S-19264T (=DSM 44701T), isolated from a smear-ripened cheese.</title>
        <authorList>
            <consortium name="US DOE Joint Genome Institute (JGI-PGF)"/>
            <person name="Walter F."/>
            <person name="Albersmeier A."/>
            <person name="Kalinowski J."/>
            <person name="Ruckert C."/>
        </authorList>
    </citation>
    <scope>NUCLEOTIDE SEQUENCE [LARGE SCALE GENOMIC DNA]</scope>
    <source>
        <strain evidence="12 13">JCM 4677</strain>
    </source>
</reference>
<dbReference type="GO" id="GO:0016020">
    <property type="term" value="C:membrane"/>
    <property type="evidence" value="ECO:0007669"/>
    <property type="project" value="InterPro"/>
</dbReference>
<feature type="transmembrane region" description="Helical" evidence="9">
    <location>
        <begin position="44"/>
        <end position="77"/>
    </location>
</feature>
<dbReference type="PANTHER" id="PTHR24421:SF10">
    <property type="entry name" value="NITRATE_NITRITE SENSOR PROTEIN NARQ"/>
    <property type="match status" value="1"/>
</dbReference>
<dbReference type="Gene3D" id="3.30.565.10">
    <property type="entry name" value="Histidine kinase-like ATPase, C-terminal domain"/>
    <property type="match status" value="1"/>
</dbReference>
<evidence type="ECO:0000256" key="4">
    <source>
        <dbReference type="ARBA" id="ARBA00022679"/>
    </source>
</evidence>
<evidence type="ECO:0000256" key="6">
    <source>
        <dbReference type="ARBA" id="ARBA00022777"/>
    </source>
</evidence>
<evidence type="ECO:0000256" key="5">
    <source>
        <dbReference type="ARBA" id="ARBA00022741"/>
    </source>
</evidence>
<comment type="catalytic activity">
    <reaction evidence="1">
        <text>ATP + protein L-histidine = ADP + protein N-phospho-L-histidine.</text>
        <dbReference type="EC" id="2.7.13.3"/>
    </reaction>
</comment>